<keyword evidence="1" id="KW-0472">Membrane</keyword>
<keyword evidence="1" id="KW-0812">Transmembrane</keyword>
<accession>A0A7S0BBD0</accession>
<organism evidence="2">
    <name type="scientific">Rhodosorus marinus</name>
    <dbReference type="NCBI Taxonomy" id="101924"/>
    <lineage>
        <taxon>Eukaryota</taxon>
        <taxon>Rhodophyta</taxon>
        <taxon>Stylonematophyceae</taxon>
        <taxon>Stylonematales</taxon>
        <taxon>Stylonemataceae</taxon>
        <taxon>Rhodosorus</taxon>
    </lineage>
</organism>
<evidence type="ECO:0000256" key="1">
    <source>
        <dbReference type="SAM" id="Phobius"/>
    </source>
</evidence>
<gene>
    <name evidence="2" type="ORF">RMAR0315_LOCUS25</name>
</gene>
<keyword evidence="1" id="KW-1133">Transmembrane helix</keyword>
<name>A0A7S0BBD0_9RHOD</name>
<sequence length="338" mass="38041">MYNFTNLDGRKVDTVRRVANKHSRGRLAGLKAWLVGLVGIVALCALCIALVFRYRRVNRIPVFPHGHRYIFVASPGRAGSGFLRNVFGCAKGVLSRHEPAPKMNGHVLEEVLIRGRRKESFPRRSEEKLGGISEDLLGYPMGTVYAETSHMMIKTFLDVVIDSLAAEGVQVDIVILHRDPLEAIRSQSRLGWFHSSHSGRNSWYFSVSDLHHTERMGISIRKDALSAKYARLAEVVAYNADHERRVQSIMRKRESGVFPPSVKVSQVNLEDLNKISSVGVFLESLNLEVDDAKLALLFSMDRNSRDRKKKDMLSQAEDSVLASMLESYNLTSGKRKSF</sequence>
<dbReference type="Gene3D" id="3.40.50.300">
    <property type="entry name" value="P-loop containing nucleotide triphosphate hydrolases"/>
    <property type="match status" value="1"/>
</dbReference>
<evidence type="ECO:0000313" key="2">
    <source>
        <dbReference type="EMBL" id="CAD8389164.1"/>
    </source>
</evidence>
<protein>
    <recommendedName>
        <fullName evidence="3">Sulfotransferase domain-containing protein</fullName>
    </recommendedName>
</protein>
<dbReference type="EMBL" id="HBEK01000057">
    <property type="protein sequence ID" value="CAD8389164.1"/>
    <property type="molecule type" value="Transcribed_RNA"/>
</dbReference>
<proteinExistence type="predicted"/>
<dbReference type="SUPFAM" id="SSF52540">
    <property type="entry name" value="P-loop containing nucleoside triphosphate hydrolases"/>
    <property type="match status" value="1"/>
</dbReference>
<feature type="transmembrane region" description="Helical" evidence="1">
    <location>
        <begin position="32"/>
        <end position="52"/>
    </location>
</feature>
<dbReference type="InterPro" id="IPR027417">
    <property type="entry name" value="P-loop_NTPase"/>
</dbReference>
<dbReference type="AlphaFoldDB" id="A0A7S0BBD0"/>
<evidence type="ECO:0008006" key="3">
    <source>
        <dbReference type="Google" id="ProtNLM"/>
    </source>
</evidence>
<reference evidence="2" key="1">
    <citation type="submission" date="2021-01" db="EMBL/GenBank/DDBJ databases">
        <authorList>
            <person name="Corre E."/>
            <person name="Pelletier E."/>
            <person name="Niang G."/>
            <person name="Scheremetjew M."/>
            <person name="Finn R."/>
            <person name="Kale V."/>
            <person name="Holt S."/>
            <person name="Cochrane G."/>
            <person name="Meng A."/>
            <person name="Brown T."/>
            <person name="Cohen L."/>
        </authorList>
    </citation>
    <scope>NUCLEOTIDE SEQUENCE</scope>
    <source>
        <strain evidence="2">UTEX LB 2760</strain>
    </source>
</reference>